<dbReference type="EMBL" id="JASSZA010000015">
    <property type="protein sequence ID" value="KAK2092978.1"/>
    <property type="molecule type" value="Genomic_DNA"/>
</dbReference>
<accession>A0ABQ9U8M2</accession>
<protein>
    <recommendedName>
        <fullName evidence="1">UDP-glucuronate decarboxylase N-terminal domain-containing protein</fullName>
    </recommendedName>
</protein>
<evidence type="ECO:0000313" key="2">
    <source>
        <dbReference type="EMBL" id="KAK2092978.1"/>
    </source>
</evidence>
<evidence type="ECO:0000313" key="3">
    <source>
        <dbReference type="Proteomes" id="UP001266305"/>
    </source>
</evidence>
<comment type="caution">
    <text evidence="2">The sequence shown here is derived from an EMBL/GenBank/DDBJ whole genome shotgun (WGS) entry which is preliminary data.</text>
</comment>
<proteinExistence type="predicted"/>
<evidence type="ECO:0000259" key="1">
    <source>
        <dbReference type="Pfam" id="PF11803"/>
    </source>
</evidence>
<gene>
    <name evidence="2" type="ORF">P7K49_029507</name>
</gene>
<reference evidence="2 3" key="1">
    <citation type="submission" date="2023-05" db="EMBL/GenBank/DDBJ databases">
        <title>B98-5 Cell Line De Novo Hybrid Assembly: An Optical Mapping Approach.</title>
        <authorList>
            <person name="Kananen K."/>
            <person name="Auerbach J.A."/>
            <person name="Kautto E."/>
            <person name="Blachly J.S."/>
        </authorList>
    </citation>
    <scope>NUCLEOTIDE SEQUENCE [LARGE SCALE GENOMIC DNA]</scope>
    <source>
        <strain evidence="2">B95-8</strain>
        <tissue evidence="2">Cell line</tissue>
    </source>
</reference>
<dbReference type="Proteomes" id="UP001266305">
    <property type="component" value="Unassembled WGS sequence"/>
</dbReference>
<name>A0ABQ9U8M2_SAGOE</name>
<dbReference type="Pfam" id="PF11803">
    <property type="entry name" value="UXS1_N"/>
    <property type="match status" value="1"/>
</dbReference>
<keyword evidence="3" id="KW-1185">Reference proteome</keyword>
<dbReference type="InterPro" id="IPR021761">
    <property type="entry name" value="UXS1_N"/>
</dbReference>
<organism evidence="2 3">
    <name type="scientific">Saguinus oedipus</name>
    <name type="common">Cotton-top tamarin</name>
    <name type="synonym">Oedipomidas oedipus</name>
    <dbReference type="NCBI Taxonomy" id="9490"/>
    <lineage>
        <taxon>Eukaryota</taxon>
        <taxon>Metazoa</taxon>
        <taxon>Chordata</taxon>
        <taxon>Craniata</taxon>
        <taxon>Vertebrata</taxon>
        <taxon>Euteleostomi</taxon>
        <taxon>Mammalia</taxon>
        <taxon>Eutheria</taxon>
        <taxon>Euarchontoglires</taxon>
        <taxon>Primates</taxon>
        <taxon>Haplorrhini</taxon>
        <taxon>Platyrrhini</taxon>
        <taxon>Cebidae</taxon>
        <taxon>Callitrichinae</taxon>
        <taxon>Saguinus</taxon>
    </lineage>
</organism>
<sequence>MVSKALLRLVSAVNRRRMKLLLGIALLAYVACAWVGRVAAVRGPGAALQPALLPALVGPAFSAPTPFHSCSKSVGQLGRTPPTA</sequence>
<feature type="domain" description="UDP-glucuronate decarboxylase N-terminal" evidence="1">
    <location>
        <begin position="5"/>
        <end position="35"/>
    </location>
</feature>